<evidence type="ECO:0000256" key="7">
    <source>
        <dbReference type="ARBA" id="ARBA00022764"/>
    </source>
</evidence>
<keyword evidence="11 12" id="KW-0961">Cell wall biogenesis/degradation</keyword>
<dbReference type="CDD" id="cd16913">
    <property type="entry name" value="YkuD_like"/>
    <property type="match status" value="1"/>
</dbReference>
<feature type="active site" description="Nucleophile" evidence="12">
    <location>
        <position position="207"/>
    </location>
</feature>
<dbReference type="InterPro" id="IPR005490">
    <property type="entry name" value="LD_TPept_cat_dom"/>
</dbReference>
<dbReference type="SUPFAM" id="SSF54106">
    <property type="entry name" value="LysM domain"/>
    <property type="match status" value="1"/>
</dbReference>
<keyword evidence="4" id="KW-0328">Glycosyltransferase</keyword>
<dbReference type="InterPro" id="IPR050979">
    <property type="entry name" value="LD-transpeptidase"/>
</dbReference>
<sequence length="313" mass="34359">MTFRVLFIALLMITSSVQANPYPLPDDGSRLVGRLQYHQVIHGQHLAQIGNMYNVGLIALMEANPGVDPFLPKAGTMLTIPTQALLPDVAHKGIVINLAELRLYFFEPKTNKVHIFPIGIGRVGRETPEMATTISMRIPNPSWTPTKGIRADHLERTGEVLPPMVAGGSPDNPLGLYALKLAYGDGSYLIHGTNKDFGIGMRVSSGCIRMNPADIEWIFDKVRKGTPVRVINQTVKAAREPDGKLIIEVHSPLTEQEGDSVSRKIDFSPKVRSLLAESDVDSRQLKQELEAQLGIPVRLNIRAQLSAVEANAH</sequence>
<comment type="subcellular location">
    <subcellularLocation>
        <location evidence="1">Periplasm</location>
    </subcellularLocation>
</comment>
<evidence type="ECO:0000256" key="6">
    <source>
        <dbReference type="ARBA" id="ARBA00022729"/>
    </source>
</evidence>
<evidence type="ECO:0000256" key="13">
    <source>
        <dbReference type="SAM" id="SignalP"/>
    </source>
</evidence>
<dbReference type="PANTHER" id="PTHR30582">
    <property type="entry name" value="L,D-TRANSPEPTIDASE"/>
    <property type="match status" value="1"/>
</dbReference>
<dbReference type="AlphaFoldDB" id="A0AA37TLH1"/>
<dbReference type="Pfam" id="PF17969">
    <property type="entry name" value="Ldt_C"/>
    <property type="match status" value="1"/>
</dbReference>
<keyword evidence="8" id="KW-0378">Hydrolase</keyword>
<dbReference type="GO" id="GO:0008360">
    <property type="term" value="P:regulation of cell shape"/>
    <property type="evidence" value="ECO:0007669"/>
    <property type="project" value="UniProtKB-UniRule"/>
</dbReference>
<evidence type="ECO:0000313" key="16">
    <source>
        <dbReference type="Proteomes" id="UP001157439"/>
    </source>
</evidence>
<evidence type="ECO:0000256" key="12">
    <source>
        <dbReference type="PROSITE-ProRule" id="PRU01373"/>
    </source>
</evidence>
<comment type="caution">
    <text evidence="15">The sequence shown here is derived from an EMBL/GenBank/DDBJ whole genome shotgun (WGS) entry which is preliminary data.</text>
</comment>
<evidence type="ECO:0000256" key="11">
    <source>
        <dbReference type="ARBA" id="ARBA00023316"/>
    </source>
</evidence>
<dbReference type="CDD" id="cd00118">
    <property type="entry name" value="LysM"/>
    <property type="match status" value="1"/>
</dbReference>
<dbReference type="InterPro" id="IPR018392">
    <property type="entry name" value="LysM"/>
</dbReference>
<comment type="pathway">
    <text evidence="2 12">Cell wall biogenesis; peptidoglycan biosynthesis.</text>
</comment>
<protein>
    <submittedName>
        <fullName evidence="15">Peptidase</fullName>
    </submittedName>
</protein>
<feature type="signal peptide" evidence="13">
    <location>
        <begin position="1"/>
        <end position="19"/>
    </location>
</feature>
<evidence type="ECO:0000256" key="4">
    <source>
        <dbReference type="ARBA" id="ARBA00022676"/>
    </source>
</evidence>
<evidence type="ECO:0000256" key="9">
    <source>
        <dbReference type="ARBA" id="ARBA00022960"/>
    </source>
</evidence>
<proteinExistence type="inferred from homology"/>
<dbReference type="EMBL" id="BSPO01000002">
    <property type="protein sequence ID" value="GLS83294.1"/>
    <property type="molecule type" value="Genomic_DNA"/>
</dbReference>
<evidence type="ECO:0000256" key="2">
    <source>
        <dbReference type="ARBA" id="ARBA00004752"/>
    </source>
</evidence>
<keyword evidence="16" id="KW-1185">Reference proteome</keyword>
<dbReference type="Pfam" id="PF03734">
    <property type="entry name" value="YkuD"/>
    <property type="match status" value="1"/>
</dbReference>
<gene>
    <name evidence="15" type="ORF">GCM10007894_12710</name>
</gene>
<evidence type="ECO:0000256" key="8">
    <source>
        <dbReference type="ARBA" id="ARBA00022801"/>
    </source>
</evidence>
<evidence type="ECO:0000256" key="1">
    <source>
        <dbReference type="ARBA" id="ARBA00004418"/>
    </source>
</evidence>
<dbReference type="GO" id="GO:0071972">
    <property type="term" value="F:peptidoglycan L,D-transpeptidase activity"/>
    <property type="evidence" value="ECO:0007669"/>
    <property type="project" value="TreeGrafter"/>
</dbReference>
<keyword evidence="10 12" id="KW-0573">Peptidoglycan synthesis</keyword>
<dbReference type="GO" id="GO:0016757">
    <property type="term" value="F:glycosyltransferase activity"/>
    <property type="evidence" value="ECO:0007669"/>
    <property type="project" value="UniProtKB-KW"/>
</dbReference>
<evidence type="ECO:0000256" key="3">
    <source>
        <dbReference type="ARBA" id="ARBA00005992"/>
    </source>
</evidence>
<dbReference type="GO" id="GO:0018104">
    <property type="term" value="P:peptidoglycan-protein cross-linking"/>
    <property type="evidence" value="ECO:0007669"/>
    <property type="project" value="TreeGrafter"/>
</dbReference>
<evidence type="ECO:0000256" key="10">
    <source>
        <dbReference type="ARBA" id="ARBA00022984"/>
    </source>
</evidence>
<accession>A0AA37TLH1</accession>
<evidence type="ECO:0000256" key="5">
    <source>
        <dbReference type="ARBA" id="ARBA00022679"/>
    </source>
</evidence>
<dbReference type="InterPro" id="IPR041597">
    <property type="entry name" value="Ldt_C"/>
</dbReference>
<dbReference type="InterPro" id="IPR036779">
    <property type="entry name" value="LysM_dom_sf"/>
</dbReference>
<dbReference type="PROSITE" id="PS52029">
    <property type="entry name" value="LD_TPASE"/>
    <property type="match status" value="1"/>
</dbReference>
<reference evidence="15 16" key="1">
    <citation type="journal article" date="2014" name="Int. J. Syst. Evol. Microbiol.">
        <title>Complete genome sequence of Corynebacterium casei LMG S-19264T (=DSM 44701T), isolated from a smear-ripened cheese.</title>
        <authorList>
            <consortium name="US DOE Joint Genome Institute (JGI-PGF)"/>
            <person name="Walter F."/>
            <person name="Albersmeier A."/>
            <person name="Kalinowski J."/>
            <person name="Ruckert C."/>
        </authorList>
    </citation>
    <scope>NUCLEOTIDE SEQUENCE [LARGE SCALE GENOMIC DNA]</scope>
    <source>
        <strain evidence="15 16">NBRC 112785</strain>
    </source>
</reference>
<keyword evidence="9 12" id="KW-0133">Cell shape</keyword>
<dbReference type="PANTHER" id="PTHR30582:SF24">
    <property type="entry name" value="L,D-TRANSPEPTIDASE ERFK_SRFK-RELATED"/>
    <property type="match status" value="1"/>
</dbReference>
<feature type="chain" id="PRO_5041209234" evidence="13">
    <location>
        <begin position="20"/>
        <end position="313"/>
    </location>
</feature>
<organism evidence="15 16">
    <name type="scientific">Paraferrimonas haliotis</name>
    <dbReference type="NCBI Taxonomy" id="2013866"/>
    <lineage>
        <taxon>Bacteria</taxon>
        <taxon>Pseudomonadati</taxon>
        <taxon>Pseudomonadota</taxon>
        <taxon>Gammaproteobacteria</taxon>
        <taxon>Alteromonadales</taxon>
        <taxon>Ferrimonadaceae</taxon>
        <taxon>Paraferrimonas</taxon>
    </lineage>
</organism>
<name>A0AA37TLH1_9GAMM</name>
<keyword evidence="7" id="KW-0574">Periplasm</keyword>
<dbReference type="GO" id="GO:0005576">
    <property type="term" value="C:extracellular region"/>
    <property type="evidence" value="ECO:0007669"/>
    <property type="project" value="TreeGrafter"/>
</dbReference>
<feature type="active site" description="Proton donor/acceptor" evidence="12">
    <location>
        <position position="191"/>
    </location>
</feature>
<dbReference type="SUPFAM" id="SSF141523">
    <property type="entry name" value="L,D-transpeptidase catalytic domain-like"/>
    <property type="match status" value="1"/>
</dbReference>
<feature type="domain" description="L,D-TPase catalytic" evidence="14">
    <location>
        <begin position="92"/>
        <end position="231"/>
    </location>
</feature>
<evidence type="ECO:0000259" key="14">
    <source>
        <dbReference type="PROSITE" id="PS52029"/>
    </source>
</evidence>
<dbReference type="Gene3D" id="2.40.440.10">
    <property type="entry name" value="L,D-transpeptidase catalytic domain-like"/>
    <property type="match status" value="1"/>
</dbReference>
<dbReference type="RefSeq" id="WP_332888998.1">
    <property type="nucleotide sequence ID" value="NZ_BSPO01000002.1"/>
</dbReference>
<evidence type="ECO:0000313" key="15">
    <source>
        <dbReference type="EMBL" id="GLS83294.1"/>
    </source>
</evidence>
<keyword evidence="6 13" id="KW-0732">Signal</keyword>
<dbReference type="GO" id="GO:0071555">
    <property type="term" value="P:cell wall organization"/>
    <property type="evidence" value="ECO:0007669"/>
    <property type="project" value="UniProtKB-UniRule"/>
</dbReference>
<dbReference type="Proteomes" id="UP001157439">
    <property type="component" value="Unassembled WGS sequence"/>
</dbReference>
<dbReference type="GO" id="GO:0042597">
    <property type="term" value="C:periplasmic space"/>
    <property type="evidence" value="ECO:0007669"/>
    <property type="project" value="UniProtKB-SubCell"/>
</dbReference>
<dbReference type="Gene3D" id="3.10.350.10">
    <property type="entry name" value="LysM domain"/>
    <property type="match status" value="1"/>
</dbReference>
<dbReference type="InterPro" id="IPR038063">
    <property type="entry name" value="Transpep_catalytic_dom"/>
</dbReference>
<keyword evidence="5" id="KW-0808">Transferase</keyword>
<comment type="similarity">
    <text evidence="3">Belongs to the YkuD family.</text>
</comment>